<sequence length="94" mass="10306">TEAAYVIEASSSGDWITLKCSNGNKTGYFIVRDEEIVHPNVPYKDESTGKYTCKTGEVNENPIEVYVKFKTCENCIELNIPTIVGLIVGDAVAT</sequence>
<dbReference type="PANTHER" id="PTHR10570">
    <property type="entry name" value="T-CELL SURFACE GLYCOPROTEIN CD3 GAMMA CHAIN / DELTA CHAIN"/>
    <property type="match status" value="1"/>
</dbReference>
<dbReference type="GO" id="GO:0007166">
    <property type="term" value="P:cell surface receptor signaling pathway"/>
    <property type="evidence" value="ECO:0007669"/>
    <property type="project" value="TreeGrafter"/>
</dbReference>
<proteinExistence type="predicted"/>
<name>A0A059XMW6_9PLEU</name>
<protein>
    <submittedName>
        <fullName evidence="1">CD3</fullName>
    </submittedName>
</protein>
<feature type="non-terminal residue" evidence="1">
    <location>
        <position position="94"/>
    </location>
</feature>
<organism evidence="1">
    <name type="scientific">Paralichthys orbignyanus</name>
    <dbReference type="NCBI Taxonomy" id="336824"/>
    <lineage>
        <taxon>Eukaryota</taxon>
        <taxon>Metazoa</taxon>
        <taxon>Chordata</taxon>
        <taxon>Craniata</taxon>
        <taxon>Vertebrata</taxon>
        <taxon>Euteleostomi</taxon>
        <taxon>Actinopterygii</taxon>
        <taxon>Neopterygii</taxon>
        <taxon>Teleostei</taxon>
        <taxon>Neoteleostei</taxon>
        <taxon>Acanthomorphata</taxon>
        <taxon>Carangaria</taxon>
        <taxon>Pleuronectiformes</taxon>
        <taxon>Pleuronectoidei</taxon>
        <taxon>Paralichthyidae</taxon>
        <taxon>Paralichthys</taxon>
    </lineage>
</organism>
<dbReference type="Pfam" id="PF16681">
    <property type="entry name" value="Ig_5"/>
    <property type="match status" value="1"/>
</dbReference>
<reference evidence="1" key="1">
    <citation type="submission" date="2014-03" db="EMBL/GenBank/DDBJ databases">
        <title>Expression of immune-related genes during the early stages of Brazilian flounder (Paralichthys orbignyanus) development.</title>
        <authorList>
            <person name="Gusmao E."/>
            <person name="Figueiredo M."/>
            <person name="Okamoto M."/>
            <person name="Sampaio L."/>
            <person name="Romano L."/>
            <person name="Marins L."/>
        </authorList>
    </citation>
    <scope>NUCLEOTIDE SEQUENCE</scope>
</reference>
<feature type="non-terminal residue" evidence="1">
    <location>
        <position position="1"/>
    </location>
</feature>
<dbReference type="GO" id="GO:0045059">
    <property type="term" value="P:positive thymic T cell selection"/>
    <property type="evidence" value="ECO:0007669"/>
    <property type="project" value="TreeGrafter"/>
</dbReference>
<dbReference type="GO" id="GO:0042105">
    <property type="term" value="C:alpha-beta T cell receptor complex"/>
    <property type="evidence" value="ECO:0007669"/>
    <property type="project" value="TreeGrafter"/>
</dbReference>
<accession>A0A059XMW6</accession>
<dbReference type="PANTHER" id="PTHR10570:SF8">
    <property type="entry name" value="T-CELL SURFACE GLYCOPROTEIN CD3 GAMMA CHAIN"/>
    <property type="match status" value="1"/>
</dbReference>
<dbReference type="InterPro" id="IPR013783">
    <property type="entry name" value="Ig-like_fold"/>
</dbReference>
<dbReference type="InterPro" id="IPR015484">
    <property type="entry name" value="CD3_esu/gsu/dsu"/>
</dbReference>
<dbReference type="Gene3D" id="2.60.40.10">
    <property type="entry name" value="Immunoglobulins"/>
    <property type="match status" value="1"/>
</dbReference>
<dbReference type="GO" id="GO:0004888">
    <property type="term" value="F:transmembrane signaling receptor activity"/>
    <property type="evidence" value="ECO:0007669"/>
    <property type="project" value="TreeGrafter"/>
</dbReference>
<dbReference type="GO" id="GO:0009897">
    <property type="term" value="C:external side of plasma membrane"/>
    <property type="evidence" value="ECO:0007669"/>
    <property type="project" value="TreeGrafter"/>
</dbReference>
<evidence type="ECO:0000313" key="1">
    <source>
        <dbReference type="EMBL" id="AIA22223.1"/>
    </source>
</evidence>
<dbReference type="EMBL" id="KJ551376">
    <property type="protein sequence ID" value="AIA22223.1"/>
    <property type="molecule type" value="Genomic_DNA"/>
</dbReference>
<dbReference type="AlphaFoldDB" id="A0A059XMW6"/>